<evidence type="ECO:0000313" key="15">
    <source>
        <dbReference type="RefSeq" id="XP_034242431.1"/>
    </source>
</evidence>
<keyword evidence="8 10" id="KW-0472">Membrane</keyword>
<keyword evidence="7 13" id="KW-1133">Transmembrane helix</keyword>
<feature type="transmembrane region" description="Helical" evidence="13">
    <location>
        <begin position="322"/>
        <end position="339"/>
    </location>
</feature>
<dbReference type="GO" id="GO:0004144">
    <property type="term" value="F:diacylglycerol O-acyltransferase activity"/>
    <property type="evidence" value="ECO:0007669"/>
    <property type="project" value="TreeGrafter"/>
</dbReference>
<organism evidence="15">
    <name type="scientific">Thrips palmi</name>
    <name type="common">Melon thrips</name>
    <dbReference type="NCBI Taxonomy" id="161013"/>
    <lineage>
        <taxon>Eukaryota</taxon>
        <taxon>Metazoa</taxon>
        <taxon>Ecdysozoa</taxon>
        <taxon>Arthropoda</taxon>
        <taxon>Hexapoda</taxon>
        <taxon>Insecta</taxon>
        <taxon>Pterygota</taxon>
        <taxon>Neoptera</taxon>
        <taxon>Paraneoptera</taxon>
        <taxon>Thysanoptera</taxon>
        <taxon>Terebrantia</taxon>
        <taxon>Thripoidea</taxon>
        <taxon>Thripidae</taxon>
        <taxon>Thrips</taxon>
    </lineage>
</organism>
<keyword evidence="4 10" id="KW-0808">Transferase</keyword>
<dbReference type="InterPro" id="IPR004299">
    <property type="entry name" value="MBOAT_fam"/>
</dbReference>
<evidence type="ECO:0000256" key="5">
    <source>
        <dbReference type="ARBA" id="ARBA00022692"/>
    </source>
</evidence>
<dbReference type="Proteomes" id="UP000515158">
    <property type="component" value="Unplaced"/>
</dbReference>
<comment type="pathway">
    <text evidence="2">Lipid metabolism.</text>
</comment>
<sequence>MSPGSGSELRLRDKDTAKAATNNNDVKPAPFKSPLDNKCHRERSAFITWNNTKSVSLKGFMNLLFCLTTLAAAGLLLENMNKYGFRVALANWIHAVDARQNVAGFYPALLLLLYMPVQIFVALGIEKAIALELVPERDGMKAHVVNMLWHFAYPIAGIWLAGDAISIVGGYCVCQFNAMVFLKMWSFVHACWWARDKRRHEAQQAQNGVGDGTTTMTASIGSPVAPDVKETVYPDNLTVGNLAYFTVAPTLCYEMDYPRKPSINWRRVAVRAAMLLVVGTLHAAMIQQWLIPSFTAVAGPIARNEWSVVAERLLKIAVPTNLVWLVFFYQLFHVNMILVSELTRFADRRSYDNWWDSEDMNVYWRRWNLPVHYWCVRHLYLPMRRAGYTKTVAKWATFVFSGVFHEYLVSPPIRMFRVYAFLAMVAQMPIGDFSEWVCRKFGVRWGNAVVWFTIVIGQPLSIIMYVRDYQLAYNGPGGLTALELSVVGVPS</sequence>
<evidence type="ECO:0000256" key="4">
    <source>
        <dbReference type="ARBA" id="ARBA00022679"/>
    </source>
</evidence>
<dbReference type="PANTHER" id="PTHR10408">
    <property type="entry name" value="STEROL O-ACYLTRANSFERASE"/>
    <property type="match status" value="1"/>
</dbReference>
<dbReference type="AlphaFoldDB" id="A0A6P8YYS8"/>
<keyword evidence="9 10" id="KW-0012">Acyltransferase</keyword>
<dbReference type="PIRSF" id="PIRSF000439">
    <property type="entry name" value="Oat_ACAT_DAG_ARE"/>
    <property type="match status" value="1"/>
</dbReference>
<dbReference type="GeneID" id="117645964"/>
<name>A0A6P8YYS8_THRPL</name>
<evidence type="ECO:0000256" key="1">
    <source>
        <dbReference type="ARBA" id="ARBA00004477"/>
    </source>
</evidence>
<dbReference type="Pfam" id="PF03062">
    <property type="entry name" value="MBOAT"/>
    <property type="match status" value="1"/>
</dbReference>
<proteinExistence type="inferred from homology"/>
<feature type="region of interest" description="Disordered" evidence="12">
    <location>
        <begin position="1"/>
        <end position="36"/>
    </location>
</feature>
<keyword evidence="14" id="KW-1185">Reference proteome</keyword>
<reference evidence="15" key="1">
    <citation type="submission" date="2025-08" db="UniProtKB">
        <authorList>
            <consortium name="RefSeq"/>
        </authorList>
    </citation>
    <scope>IDENTIFICATION</scope>
    <source>
        <tissue evidence="15">Total insect</tissue>
    </source>
</reference>
<dbReference type="GO" id="GO:0019432">
    <property type="term" value="P:triglyceride biosynthetic process"/>
    <property type="evidence" value="ECO:0007669"/>
    <property type="project" value="TreeGrafter"/>
</dbReference>
<dbReference type="OrthoDB" id="10039049at2759"/>
<comment type="subcellular location">
    <subcellularLocation>
        <location evidence="1 10">Endoplasmic reticulum membrane</location>
        <topology evidence="1 10">Multi-pass membrane protein</topology>
    </subcellularLocation>
</comment>
<dbReference type="UniPathway" id="UPA00230"/>
<evidence type="ECO:0000313" key="14">
    <source>
        <dbReference type="Proteomes" id="UP000515158"/>
    </source>
</evidence>
<evidence type="ECO:0000256" key="12">
    <source>
        <dbReference type="SAM" id="MobiDB-lite"/>
    </source>
</evidence>
<evidence type="ECO:0000256" key="8">
    <source>
        <dbReference type="ARBA" id="ARBA00023136"/>
    </source>
</evidence>
<evidence type="ECO:0000256" key="3">
    <source>
        <dbReference type="ARBA" id="ARBA00009010"/>
    </source>
</evidence>
<evidence type="ECO:0000256" key="13">
    <source>
        <dbReference type="SAM" id="Phobius"/>
    </source>
</evidence>
<evidence type="ECO:0000256" key="11">
    <source>
        <dbReference type="PIRSR" id="PIRSR000439-1"/>
    </source>
</evidence>
<dbReference type="RefSeq" id="XP_034242431.1">
    <property type="nucleotide sequence ID" value="XM_034386540.1"/>
</dbReference>
<evidence type="ECO:0000256" key="10">
    <source>
        <dbReference type="PIRNR" id="PIRNR000439"/>
    </source>
</evidence>
<gene>
    <name evidence="15" type="primary">LOC117645964</name>
</gene>
<feature type="transmembrane region" description="Helical" evidence="13">
    <location>
        <begin position="445"/>
        <end position="466"/>
    </location>
</feature>
<comment type="similarity">
    <text evidence="3 10">Belongs to the membrane-bound acyltransferase family. Sterol o-acyltransferase subfamily.</text>
</comment>
<dbReference type="InterPro" id="IPR014371">
    <property type="entry name" value="Oat_ACAT_DAG_ARE"/>
</dbReference>
<dbReference type="PANTHER" id="PTHR10408:SF7">
    <property type="entry name" value="DIACYLGLYCEROL O-ACYLTRANSFERASE 1"/>
    <property type="match status" value="1"/>
</dbReference>
<accession>A0A6P8YYS8</accession>
<feature type="transmembrane region" description="Helical" evidence="13">
    <location>
        <begin position="268"/>
        <end position="290"/>
    </location>
</feature>
<dbReference type="GO" id="GO:0005789">
    <property type="term" value="C:endoplasmic reticulum membrane"/>
    <property type="evidence" value="ECO:0007669"/>
    <property type="project" value="UniProtKB-SubCell"/>
</dbReference>
<evidence type="ECO:0000256" key="2">
    <source>
        <dbReference type="ARBA" id="ARBA00005189"/>
    </source>
</evidence>
<evidence type="ECO:0000256" key="9">
    <source>
        <dbReference type="ARBA" id="ARBA00023315"/>
    </source>
</evidence>
<keyword evidence="5 13" id="KW-0812">Transmembrane</keyword>
<protein>
    <recommendedName>
        <fullName evidence="10">O-acyltransferase</fullName>
    </recommendedName>
</protein>
<feature type="transmembrane region" description="Helical" evidence="13">
    <location>
        <begin position="109"/>
        <end position="131"/>
    </location>
</feature>
<feature type="active site" evidence="11">
    <location>
        <position position="405"/>
    </location>
</feature>
<evidence type="ECO:0000256" key="7">
    <source>
        <dbReference type="ARBA" id="ARBA00022989"/>
    </source>
</evidence>
<feature type="transmembrane region" description="Helical" evidence="13">
    <location>
        <begin position="151"/>
        <end position="174"/>
    </location>
</feature>
<keyword evidence="6 10" id="KW-0256">Endoplasmic reticulum</keyword>
<evidence type="ECO:0000256" key="6">
    <source>
        <dbReference type="ARBA" id="ARBA00022824"/>
    </source>
</evidence>
<feature type="transmembrane region" description="Helical" evidence="13">
    <location>
        <begin position="59"/>
        <end position="77"/>
    </location>
</feature>
<dbReference type="InParanoid" id="A0A6P8YYS8"/>
<dbReference type="KEGG" id="tpal:117645964"/>